<accession>A0A926FMD5</accession>
<reference evidence="1" key="1">
    <citation type="submission" date="2020-07" db="EMBL/GenBank/DDBJ databases">
        <title>Carbapenem Resistant Aeromonas hydrophila Carrying blacphA7 Isolated from Two Solid Organ Transplant Patients.</title>
        <authorList>
            <person name="Hilt E."/>
            <person name="Fitzwater S.P."/>
            <person name="Ward K."/>
            <person name="De St Maurice A."/>
            <person name="Chandrasekaran S."/>
            <person name="Garner O.B."/>
            <person name="Yang S."/>
        </authorList>
    </citation>
    <scope>NUCLEOTIDE SEQUENCE</scope>
    <source>
        <strain evidence="1">B-1</strain>
    </source>
</reference>
<name>A0A926FMD5_AERHY</name>
<evidence type="ECO:0000313" key="1">
    <source>
        <dbReference type="EMBL" id="MBC8674324.1"/>
    </source>
</evidence>
<sequence>MRDLIRLACCWAMAPDGTADRGHHLVGDPVRRSGLKRGDRGQERAAVLQPLEVPRWPAAPASLVVRI</sequence>
<protein>
    <submittedName>
        <fullName evidence="1">Uncharacterized protein</fullName>
    </submittedName>
</protein>
<dbReference type="EMBL" id="JACLAN010000014">
    <property type="protein sequence ID" value="MBC8674324.1"/>
    <property type="molecule type" value="Genomic_DNA"/>
</dbReference>
<organism evidence="1">
    <name type="scientific">Aeromonas hydrophila</name>
    <dbReference type="NCBI Taxonomy" id="644"/>
    <lineage>
        <taxon>Bacteria</taxon>
        <taxon>Pseudomonadati</taxon>
        <taxon>Pseudomonadota</taxon>
        <taxon>Gammaproteobacteria</taxon>
        <taxon>Aeromonadales</taxon>
        <taxon>Aeromonadaceae</taxon>
        <taxon>Aeromonas</taxon>
    </lineage>
</organism>
<comment type="caution">
    <text evidence="1">The sequence shown here is derived from an EMBL/GenBank/DDBJ whole genome shotgun (WGS) entry which is preliminary data.</text>
</comment>
<gene>
    <name evidence="1" type="ORF">H2136_20495</name>
</gene>
<dbReference type="AlphaFoldDB" id="A0A926FMD5"/>
<proteinExistence type="predicted"/>